<feature type="compositionally biased region" description="Basic residues" evidence="1">
    <location>
        <begin position="207"/>
        <end position="255"/>
    </location>
</feature>
<reference evidence="2" key="1">
    <citation type="submission" date="2020-02" db="EMBL/GenBank/DDBJ databases">
        <authorList>
            <person name="Meier V. D."/>
        </authorList>
    </citation>
    <scope>NUCLEOTIDE SEQUENCE</scope>
    <source>
        <strain evidence="2">AVDCRST_MAG21</strain>
    </source>
</reference>
<organism evidence="2">
    <name type="scientific">uncultured Nocardioidaceae bacterium</name>
    <dbReference type="NCBI Taxonomy" id="253824"/>
    <lineage>
        <taxon>Bacteria</taxon>
        <taxon>Bacillati</taxon>
        <taxon>Actinomycetota</taxon>
        <taxon>Actinomycetes</taxon>
        <taxon>Propionibacteriales</taxon>
        <taxon>Nocardioidaceae</taxon>
        <taxon>environmental samples</taxon>
    </lineage>
</organism>
<dbReference type="EMBL" id="CADCUL010000088">
    <property type="protein sequence ID" value="CAA9370970.1"/>
    <property type="molecule type" value="Genomic_DNA"/>
</dbReference>
<feature type="compositionally biased region" description="Gly residues" evidence="1">
    <location>
        <begin position="50"/>
        <end position="60"/>
    </location>
</feature>
<feature type="region of interest" description="Disordered" evidence="1">
    <location>
        <begin position="143"/>
        <end position="255"/>
    </location>
</feature>
<feature type="compositionally biased region" description="Basic residues" evidence="1">
    <location>
        <begin position="155"/>
        <end position="167"/>
    </location>
</feature>
<feature type="non-terminal residue" evidence="2">
    <location>
        <position position="255"/>
    </location>
</feature>
<evidence type="ECO:0000256" key="1">
    <source>
        <dbReference type="SAM" id="MobiDB-lite"/>
    </source>
</evidence>
<dbReference type="GO" id="GO:0016740">
    <property type="term" value="F:transferase activity"/>
    <property type="evidence" value="ECO:0007669"/>
    <property type="project" value="UniProtKB-KW"/>
</dbReference>
<evidence type="ECO:0000313" key="2">
    <source>
        <dbReference type="EMBL" id="CAA9370970.1"/>
    </source>
</evidence>
<feature type="non-terminal residue" evidence="2">
    <location>
        <position position="1"/>
    </location>
</feature>
<sequence length="255" mass="27179">ARGSCRGGRRPRSSARAPGDAGGPARTAVNRLEQRLAGRDPRRAGRSPGQAGGDRCGVGRVGRHGRPGGRGVGGGCLTGPRLESRGCAHRADGVRVGLQPRLEGHGAVLAAVRPGFRCAAGGRDAQPCRRGATCRLGARGRCAARGRRAPDQRAARPRRRPGNRRTRAAAPAGPPAHRPARGCRAVRRLTRHRARPHGLTGNGRAGRVGRGRGAGRGRRGRIRTRWQPHPLHRRGADRARRRRLAGGQRVGRRHL</sequence>
<name>A0A6J4MWU3_9ACTN</name>
<proteinExistence type="predicted"/>
<protein>
    <submittedName>
        <fullName evidence="2">Similar to 1,4-dihydroxy-2-naphthoate octaprenyltransferase</fullName>
    </submittedName>
</protein>
<dbReference type="AlphaFoldDB" id="A0A6J4MWU3"/>
<feature type="compositionally biased region" description="Low complexity" evidence="1">
    <location>
        <begin position="14"/>
        <end position="28"/>
    </location>
</feature>
<feature type="compositionally biased region" description="Basic and acidic residues" evidence="1">
    <location>
        <begin position="32"/>
        <end position="43"/>
    </location>
</feature>
<feature type="compositionally biased region" description="Basic residues" evidence="1">
    <location>
        <begin position="178"/>
        <end position="196"/>
    </location>
</feature>
<accession>A0A6J4MWU3</accession>
<feature type="compositionally biased region" description="Gly residues" evidence="1">
    <location>
        <begin position="68"/>
        <end position="77"/>
    </location>
</feature>
<keyword evidence="2" id="KW-0808">Transferase</keyword>
<feature type="region of interest" description="Disordered" evidence="1">
    <location>
        <begin position="1"/>
        <end position="84"/>
    </location>
</feature>
<gene>
    <name evidence="2" type="ORF">AVDCRST_MAG21-756</name>
</gene>